<dbReference type="EMBL" id="PJZF01000002">
    <property type="protein sequence ID" value="PLR40913.1"/>
    <property type="molecule type" value="Genomic_DNA"/>
</dbReference>
<dbReference type="Proteomes" id="UP000234240">
    <property type="component" value="Unassembled WGS sequence"/>
</dbReference>
<dbReference type="OrthoDB" id="6418370at2"/>
<protein>
    <submittedName>
        <fullName evidence="1">Uncharacterized protein</fullName>
    </submittedName>
</protein>
<name>A0A2N5EEF3_9GAMM</name>
<organism evidence="1 2">
    <name type="scientific">Chimaeribacter californicus</name>
    <dbReference type="NCBI Taxonomy" id="2060067"/>
    <lineage>
        <taxon>Bacteria</taxon>
        <taxon>Pseudomonadati</taxon>
        <taxon>Pseudomonadota</taxon>
        <taxon>Gammaproteobacteria</taxon>
        <taxon>Enterobacterales</taxon>
        <taxon>Yersiniaceae</taxon>
        <taxon>Chimaeribacter</taxon>
    </lineage>
</organism>
<evidence type="ECO:0000313" key="1">
    <source>
        <dbReference type="EMBL" id="PLR40913.1"/>
    </source>
</evidence>
<gene>
    <name evidence="1" type="ORF">CYR55_03035</name>
</gene>
<keyword evidence="2" id="KW-1185">Reference proteome</keyword>
<comment type="caution">
    <text evidence="1">The sequence shown here is derived from an EMBL/GenBank/DDBJ whole genome shotgun (WGS) entry which is preliminary data.</text>
</comment>
<evidence type="ECO:0000313" key="2">
    <source>
        <dbReference type="Proteomes" id="UP000234240"/>
    </source>
</evidence>
<dbReference type="RefSeq" id="WP_101814705.1">
    <property type="nucleotide sequence ID" value="NZ_PJZF01000002.1"/>
</dbReference>
<reference evidence="1 2" key="1">
    <citation type="submission" date="2017-12" db="EMBL/GenBank/DDBJ databases">
        <title>Characterization of six clinical isolates of Enterochimera gen. nov., a novel genus of the Yersiniaciae family and the three species Enterochimera arupensis sp. nov., Enterochimera coloradensis sp. nov, and Enterochimera californica sp. nov.</title>
        <authorList>
            <person name="Rossi A."/>
            <person name="Fisher M."/>
        </authorList>
    </citation>
    <scope>NUCLEOTIDE SEQUENCE [LARGE SCALE GENOMIC DNA]</scope>
    <source>
        <strain evidence="2">2015-Iso6</strain>
    </source>
</reference>
<accession>A0A2N5EEF3</accession>
<proteinExistence type="predicted"/>
<sequence length="99" mass="11250">MLLANEAQQALGKRYLAAIRRTHFAAKNPTQQIFDGAPDHWKRLLCFHAGLKARHVTLSYAGLTQEERRSVIEALRSLMAFARTLPRFLSDNDCTLRSP</sequence>
<dbReference type="AlphaFoldDB" id="A0A2N5EEF3"/>